<organism evidence="2">
    <name type="scientific">Mudumu virus</name>
    <dbReference type="NCBI Taxonomy" id="2841875"/>
    <lineage>
        <taxon>Viruses</taxon>
        <taxon>Riboviria</taxon>
        <taxon>Orthornavirae</taxon>
        <taxon>Duplornaviricota</taxon>
        <taxon>Resentoviricetes</taxon>
        <taxon>Reovirales</taxon>
        <taxon>Sedoreoviridae</taxon>
        <taxon>Orbivirus</taxon>
    </lineage>
</organism>
<keyword evidence="1" id="KW-0175">Coiled coil</keyword>
<feature type="coiled-coil region" evidence="1">
    <location>
        <begin position="111"/>
        <end position="138"/>
    </location>
</feature>
<reference evidence="2" key="1">
    <citation type="submission" date="2021-03" db="EMBL/GenBank/DDBJ databases">
        <title>New orbiviruses detected in biting midges and mosquitoes from the Zambezi region, Namibia.</title>
        <authorList>
            <person name="Guggemos H.D."/>
            <person name="Fendt M."/>
            <person name="Hermanns K."/>
            <person name="Hieke C."/>
            <person name="Heyde V."/>
            <person name="Mfune J.K.E."/>
            <person name="Borgemeister C."/>
            <person name="Junglen S."/>
        </authorList>
    </citation>
    <scope>NUCLEOTIDE SEQUENCE</scope>
    <source>
        <strain evidence="2">CP67-NA-2018</strain>
    </source>
</reference>
<accession>A0A8E8V1D0</accession>
<dbReference type="EMBL" id="MW815113">
    <property type="protein sequence ID" value="QWF36639.1"/>
    <property type="molecule type" value="Genomic_RNA"/>
</dbReference>
<gene>
    <name evidence="2" type="primary">NS4</name>
</gene>
<evidence type="ECO:0000313" key="2">
    <source>
        <dbReference type="EMBL" id="QWF36639.1"/>
    </source>
</evidence>
<proteinExistence type="predicted"/>
<name>A0A8E8V1D0_9REOV</name>
<sequence length="159" mass="18869">MAQDQADEHQRLNNYLEMIGGIPAPEIPEQKIKMEGLRFPQITIYKHTLKLKVRERQRLEVEIERDRMNLVRVRARQVWEMMERKDDVLQRGPNLVVEVAQSMLLSKMLRKIKLLKEIRETSNKIHQLRREMRLAYSKKGKTLPTENTCSVLESDMDSD</sequence>
<protein>
    <submittedName>
        <fullName evidence="2">Nonstructural protein NS4</fullName>
    </submittedName>
</protein>
<evidence type="ECO:0000256" key="1">
    <source>
        <dbReference type="SAM" id="Coils"/>
    </source>
</evidence>